<proteinExistence type="inferred from homology"/>
<evidence type="ECO:0000256" key="2">
    <source>
        <dbReference type="ARBA" id="ARBA00004613"/>
    </source>
</evidence>
<reference evidence="13 14" key="1">
    <citation type="journal article" date="2014" name="Genome Announc.">
        <title>Draft genome sequences of eight enterohepatic helicobacter species isolated from both laboratory and wild rodents.</title>
        <authorList>
            <person name="Sheh A."/>
            <person name="Shen Z."/>
            <person name="Fox J.G."/>
        </authorList>
    </citation>
    <scope>NUCLEOTIDE SEQUENCE [LARGE SCALE GENOMIC DNA]</scope>
    <source>
        <strain evidence="13 14">MIT 97-6194</strain>
    </source>
</reference>
<dbReference type="InterPro" id="IPR006597">
    <property type="entry name" value="Sel1-like"/>
</dbReference>
<dbReference type="Pfam" id="PF13181">
    <property type="entry name" value="TPR_8"/>
    <property type="match status" value="1"/>
</dbReference>
<dbReference type="SUPFAM" id="SSF81901">
    <property type="entry name" value="HCP-like"/>
    <property type="match status" value="1"/>
</dbReference>
<organism evidence="13 14">
    <name type="scientific">Helicobacter saguini</name>
    <dbReference type="NCBI Taxonomy" id="1548018"/>
    <lineage>
        <taxon>Bacteria</taxon>
        <taxon>Pseudomonadati</taxon>
        <taxon>Campylobacterota</taxon>
        <taxon>Epsilonproteobacteria</taxon>
        <taxon>Campylobacterales</taxon>
        <taxon>Helicobacteraceae</taxon>
        <taxon>Helicobacter</taxon>
    </lineage>
</organism>
<dbReference type="InterPro" id="IPR019734">
    <property type="entry name" value="TPR_rpt"/>
</dbReference>
<keyword evidence="10" id="KW-0046">Antibiotic resistance</keyword>
<dbReference type="OrthoDB" id="9772133at2"/>
<dbReference type="Proteomes" id="UP000029714">
    <property type="component" value="Unassembled WGS sequence"/>
</dbReference>
<protein>
    <recommendedName>
        <fullName evidence="4 11">Beta-lactamase</fullName>
        <ecNumber evidence="4 11">3.5.2.6</ecNumber>
    </recommendedName>
</protein>
<evidence type="ECO:0000256" key="9">
    <source>
        <dbReference type="ARBA" id="ARBA00023157"/>
    </source>
</evidence>
<dbReference type="EMBL" id="JRMP02000003">
    <property type="protein sequence ID" value="TLD95355.1"/>
    <property type="molecule type" value="Genomic_DNA"/>
</dbReference>
<keyword evidence="6" id="KW-0677">Repeat</keyword>
<keyword evidence="8" id="KW-0802">TPR repeat</keyword>
<evidence type="ECO:0000256" key="3">
    <source>
        <dbReference type="ARBA" id="ARBA00008486"/>
    </source>
</evidence>
<evidence type="ECO:0000256" key="11">
    <source>
        <dbReference type="RuleBase" id="RU366075"/>
    </source>
</evidence>
<evidence type="ECO:0000256" key="6">
    <source>
        <dbReference type="ARBA" id="ARBA00022737"/>
    </source>
</evidence>
<dbReference type="InterPro" id="IPR040239">
    <property type="entry name" value="HcpB-like"/>
</dbReference>
<keyword evidence="9" id="KW-1015">Disulfide bond</keyword>
<reference evidence="13" key="3">
    <citation type="submission" date="2018-04" db="EMBL/GenBank/DDBJ databases">
        <authorList>
            <person name="Sheh A."/>
            <person name="Shen Z."/>
            <person name="Mannion A.J."/>
            <person name="Fox J.G."/>
        </authorList>
    </citation>
    <scope>NUCLEOTIDE SEQUENCE</scope>
    <source>
        <strain evidence="13">MIT 97-6194</strain>
    </source>
</reference>
<gene>
    <name evidence="12" type="ORF">DCO61_09940</name>
    <name evidence="13" type="ORF">LS64_002595</name>
</gene>
<dbReference type="PANTHER" id="PTHR13891">
    <property type="entry name" value="CYTOCHROME C OXIDASE ASSEMBLY FACTOR 7"/>
    <property type="match status" value="1"/>
</dbReference>
<evidence type="ECO:0000256" key="4">
    <source>
        <dbReference type="ARBA" id="ARBA00012865"/>
    </source>
</evidence>
<dbReference type="AlphaFoldDB" id="A0A347VMJ7"/>
<dbReference type="GO" id="GO:0046677">
    <property type="term" value="P:response to antibiotic"/>
    <property type="evidence" value="ECO:0007669"/>
    <property type="project" value="UniProtKB-KW"/>
</dbReference>
<comment type="subcellular location">
    <subcellularLocation>
        <location evidence="2 11">Secreted</location>
    </subcellularLocation>
</comment>
<dbReference type="EMBL" id="QBIU01000002">
    <property type="protein sequence ID" value="MWV70311.1"/>
    <property type="molecule type" value="Genomic_DNA"/>
</dbReference>
<evidence type="ECO:0000256" key="8">
    <source>
        <dbReference type="ARBA" id="ARBA00022803"/>
    </source>
</evidence>
<comment type="similarity">
    <text evidence="3 11">Belongs to the hcp beta-lactamase family.</text>
</comment>
<keyword evidence="7 11" id="KW-0378">Hydrolase</keyword>
<dbReference type="Gene3D" id="1.25.40.10">
    <property type="entry name" value="Tetratricopeptide repeat domain"/>
    <property type="match status" value="1"/>
</dbReference>
<keyword evidence="14" id="KW-1185">Reference proteome</keyword>
<dbReference type="PANTHER" id="PTHR13891:SF1">
    <property type="entry name" value="CYTOCHROME C OXIDASE ASSEMBLY FACTOR 7"/>
    <property type="match status" value="1"/>
</dbReference>
<dbReference type="InterPro" id="IPR011990">
    <property type="entry name" value="TPR-like_helical_dom_sf"/>
</dbReference>
<evidence type="ECO:0000256" key="5">
    <source>
        <dbReference type="ARBA" id="ARBA00022525"/>
    </source>
</evidence>
<reference evidence="13 14" key="2">
    <citation type="journal article" date="2016" name="Infect. Immun.">
        <title>Helicobacter saguini, a Novel Helicobacter Isolated from Cotton-Top Tamarins with Ulcerative Colitis, Has Proinflammatory Properties and Induces Typhlocolitis and Dysplasia in Gnotobiotic IL-10-/- Mice.</title>
        <authorList>
            <person name="Shen Z."/>
            <person name="Mannion A."/>
            <person name="Whary M.T."/>
            <person name="Muthupalani S."/>
            <person name="Sheh A."/>
            <person name="Feng Y."/>
            <person name="Gong G."/>
            <person name="Vandamme P."/>
            <person name="Holcombe H.R."/>
            <person name="Paster B.J."/>
            <person name="Fox J.G."/>
        </authorList>
    </citation>
    <scope>NUCLEOTIDE SEQUENCE [LARGE SCALE GENOMIC DNA]</scope>
    <source>
        <strain evidence="13 14">MIT 97-6194</strain>
    </source>
</reference>
<comment type="caution">
    <text evidence="13">The sequence shown here is derived from an EMBL/GenBank/DDBJ whole genome shotgun (WGS) entry which is preliminary data.</text>
</comment>
<keyword evidence="5 11" id="KW-0964">Secreted</keyword>
<dbReference type="GO" id="GO:0008800">
    <property type="term" value="F:beta-lactamase activity"/>
    <property type="evidence" value="ECO:0007669"/>
    <property type="project" value="UniProtKB-UniRule"/>
</dbReference>
<evidence type="ECO:0000256" key="1">
    <source>
        <dbReference type="ARBA" id="ARBA00001526"/>
    </source>
</evidence>
<name>A0A347VMJ7_9HELI</name>
<dbReference type="EC" id="3.5.2.6" evidence="4 11"/>
<evidence type="ECO:0000256" key="10">
    <source>
        <dbReference type="ARBA" id="ARBA00023251"/>
    </source>
</evidence>
<evidence type="ECO:0000313" key="12">
    <source>
        <dbReference type="EMBL" id="MWV70311.1"/>
    </source>
</evidence>
<comment type="function">
    <text evidence="11">Hydrolyzes 6-aminopenicillinic acid and 7-aminocephalosporanic acid (ACA) derivatives.</text>
</comment>
<dbReference type="SMART" id="SM00671">
    <property type="entry name" value="SEL1"/>
    <property type="match status" value="4"/>
</dbReference>
<accession>A0A347VMJ7</accession>
<evidence type="ECO:0000256" key="7">
    <source>
        <dbReference type="ARBA" id="ARBA00022801"/>
    </source>
</evidence>
<dbReference type="Pfam" id="PF08238">
    <property type="entry name" value="Sel1"/>
    <property type="match status" value="3"/>
</dbReference>
<comment type="catalytic activity">
    <reaction evidence="1 11">
        <text>a beta-lactam + H2O = a substituted beta-amino acid</text>
        <dbReference type="Rhea" id="RHEA:20401"/>
        <dbReference type="ChEBI" id="CHEBI:15377"/>
        <dbReference type="ChEBI" id="CHEBI:35627"/>
        <dbReference type="ChEBI" id="CHEBI:140347"/>
        <dbReference type="EC" id="3.5.2.6"/>
    </reaction>
</comment>
<sequence length="196" mass="22319">MCFVLWLFVLNAKEDSVKNRLVVECANSHLESCETLLENIPSIESCDATNECEFSGWVYAQVQDYNRSIIYLQKACDSNYFEACNKLGFSFQRLNNYKKAKKYYKIACDRDNMNACFNLASLYIDGLGVGKSYEKANKLYEKICNNSEGIGCLHLALAYINGDGVKKNISKALRYFKQGCDLGNNKSCELYDKNNQ</sequence>
<dbReference type="Proteomes" id="UP000477070">
    <property type="component" value="Unassembled WGS sequence"/>
</dbReference>
<evidence type="ECO:0000313" key="15">
    <source>
        <dbReference type="Proteomes" id="UP000477070"/>
    </source>
</evidence>
<dbReference type="GO" id="GO:0005576">
    <property type="term" value="C:extracellular region"/>
    <property type="evidence" value="ECO:0007669"/>
    <property type="project" value="UniProtKB-SubCell"/>
</dbReference>
<evidence type="ECO:0000313" key="13">
    <source>
        <dbReference type="EMBL" id="TLD95355.1"/>
    </source>
</evidence>
<evidence type="ECO:0000313" key="14">
    <source>
        <dbReference type="Proteomes" id="UP000029714"/>
    </source>
</evidence>
<reference evidence="12 15" key="4">
    <citation type="submission" date="2019-12" db="EMBL/GenBank/DDBJ databases">
        <title>Multi-Generational Helicobacter saguini Isolates.</title>
        <authorList>
            <person name="Mannion A."/>
            <person name="Shen Z."/>
            <person name="Fox J.G."/>
        </authorList>
    </citation>
    <scope>NUCLEOTIDE SEQUENCE [LARGE SCALE GENOMIC DNA]</scope>
    <source>
        <strain evidence="12">16-048</strain>
        <strain evidence="15">16-048 (F4)</strain>
    </source>
</reference>